<evidence type="ECO:0000313" key="3">
    <source>
        <dbReference type="Proteomes" id="UP000831537"/>
    </source>
</evidence>
<reference evidence="2 3" key="1">
    <citation type="submission" date="2022-04" db="EMBL/GenBank/DDBJ databases">
        <title>Gracilibacillus sp. isolated from saltern.</title>
        <authorList>
            <person name="Won M."/>
            <person name="Lee C.-M."/>
            <person name="Woen H.-Y."/>
            <person name="Kwon S.-W."/>
        </authorList>
    </citation>
    <scope>NUCLEOTIDE SEQUENCE [LARGE SCALE GENOMIC DNA]</scope>
    <source>
        <strain evidence="2 3">SSPM10-3</strain>
    </source>
</reference>
<organism evidence="2 3">
    <name type="scientific">Gracilibacillus salinarum</name>
    <dbReference type="NCBI Taxonomy" id="2932255"/>
    <lineage>
        <taxon>Bacteria</taxon>
        <taxon>Bacillati</taxon>
        <taxon>Bacillota</taxon>
        <taxon>Bacilli</taxon>
        <taxon>Bacillales</taxon>
        <taxon>Bacillaceae</taxon>
        <taxon>Gracilibacillus</taxon>
    </lineage>
</organism>
<keyword evidence="1" id="KW-1133">Transmembrane helix</keyword>
<proteinExistence type="predicted"/>
<accession>A0ABY4GGV9</accession>
<dbReference type="Proteomes" id="UP000831537">
    <property type="component" value="Chromosome"/>
</dbReference>
<protein>
    <submittedName>
        <fullName evidence="2">Uncharacterized protein</fullName>
    </submittedName>
</protein>
<gene>
    <name evidence="2" type="ORF">MUN87_11765</name>
</gene>
<keyword evidence="3" id="KW-1185">Reference proteome</keyword>
<evidence type="ECO:0000313" key="2">
    <source>
        <dbReference type="EMBL" id="UOQ83439.1"/>
    </source>
</evidence>
<dbReference type="EMBL" id="CP095071">
    <property type="protein sequence ID" value="UOQ83439.1"/>
    <property type="molecule type" value="Genomic_DNA"/>
</dbReference>
<name>A0ABY4GGV9_9BACI</name>
<feature type="transmembrane region" description="Helical" evidence="1">
    <location>
        <begin position="7"/>
        <end position="24"/>
    </location>
</feature>
<evidence type="ECO:0000256" key="1">
    <source>
        <dbReference type="SAM" id="Phobius"/>
    </source>
</evidence>
<sequence>MSKKTIHGVNAIIGVLLFGFSLFLSWFGLVLVPVMDITTGIILPIIILSI</sequence>
<dbReference type="RefSeq" id="WP_244740331.1">
    <property type="nucleotide sequence ID" value="NZ_CP095071.1"/>
</dbReference>
<keyword evidence="1" id="KW-0472">Membrane</keyword>
<keyword evidence="1" id="KW-0812">Transmembrane</keyword>